<keyword evidence="2" id="KW-1185">Reference proteome</keyword>
<protein>
    <submittedName>
        <fullName evidence="1">Uncharacterized protein</fullName>
    </submittedName>
</protein>
<accession>A0ACB0JHR2</accession>
<evidence type="ECO:0000313" key="1">
    <source>
        <dbReference type="EMBL" id="CAJ2644631.1"/>
    </source>
</evidence>
<name>A0ACB0JHR2_TRIPR</name>
<reference evidence="1" key="1">
    <citation type="submission" date="2023-10" db="EMBL/GenBank/DDBJ databases">
        <authorList>
            <person name="Rodriguez Cubillos JULIANA M."/>
            <person name="De Vega J."/>
        </authorList>
    </citation>
    <scope>NUCLEOTIDE SEQUENCE</scope>
</reference>
<dbReference type="EMBL" id="CASHSV030000044">
    <property type="protein sequence ID" value="CAJ2644631.1"/>
    <property type="molecule type" value="Genomic_DNA"/>
</dbReference>
<proteinExistence type="predicted"/>
<dbReference type="Proteomes" id="UP001177021">
    <property type="component" value="Unassembled WGS sequence"/>
</dbReference>
<evidence type="ECO:0000313" key="2">
    <source>
        <dbReference type="Proteomes" id="UP001177021"/>
    </source>
</evidence>
<sequence length="486" mass="54442">MMYLMIMAGRGTNRGGRTTTSRGRRVASRGRLILQDSPTPTPPIPTTTPIPTPTPNPSSTVPILTTTLTLTPSPAPTSTPTPTTNPTPTPSSAPTSTPTTYPTPTPSPTTTPQCQSLSLESQENDIIDQELLQEIEPYENDIIDQEFNPSSAVRCLTAAIKSKYDWFCPTWGDATKSMRDFWFNEFKKYCKWQPKYEARIRRIFDIKGDVRYRGMMYQARAKYAKSSVFKPKYIPEPIWKELIHHWASDKKFKNWSVANTVNRASNEGSSMHTGGSISMGEHERRMEAATGVKPTMEEVFTKCHLKEDKSWVDKKAEKAIEGFKRRKIELTELSLFQNENIDGLPCETQPIPDDLTIWKEVVPKGKKGTLYGFGSIGSKISSGYTLLSSCSLASKETHLEQELIECQKKVKEQQAVNEEQKLQLQNQHKRIESNESMLAALFGKLNMPLPPNFASASPVQDGSNEIGDPSNSNNGDDFDVDLDDYI</sequence>
<gene>
    <name evidence="1" type="ORF">MILVUS5_LOCUS13609</name>
</gene>
<organism evidence="1 2">
    <name type="scientific">Trifolium pratense</name>
    <name type="common">Red clover</name>
    <dbReference type="NCBI Taxonomy" id="57577"/>
    <lineage>
        <taxon>Eukaryota</taxon>
        <taxon>Viridiplantae</taxon>
        <taxon>Streptophyta</taxon>
        <taxon>Embryophyta</taxon>
        <taxon>Tracheophyta</taxon>
        <taxon>Spermatophyta</taxon>
        <taxon>Magnoliopsida</taxon>
        <taxon>eudicotyledons</taxon>
        <taxon>Gunneridae</taxon>
        <taxon>Pentapetalae</taxon>
        <taxon>rosids</taxon>
        <taxon>fabids</taxon>
        <taxon>Fabales</taxon>
        <taxon>Fabaceae</taxon>
        <taxon>Papilionoideae</taxon>
        <taxon>50 kb inversion clade</taxon>
        <taxon>NPAAA clade</taxon>
        <taxon>Hologalegina</taxon>
        <taxon>IRL clade</taxon>
        <taxon>Trifolieae</taxon>
        <taxon>Trifolium</taxon>
    </lineage>
</organism>
<comment type="caution">
    <text evidence="1">The sequence shown here is derived from an EMBL/GenBank/DDBJ whole genome shotgun (WGS) entry which is preliminary data.</text>
</comment>